<keyword evidence="9" id="KW-0175">Coiled coil</keyword>
<feature type="compositionally biased region" description="Low complexity" evidence="10">
    <location>
        <begin position="901"/>
        <end position="910"/>
    </location>
</feature>
<dbReference type="GO" id="GO:0000812">
    <property type="term" value="C:Swr1 complex"/>
    <property type="evidence" value="ECO:0007669"/>
    <property type="project" value="TreeGrafter"/>
</dbReference>
<evidence type="ECO:0000256" key="5">
    <source>
        <dbReference type="ARBA" id="ARBA00022840"/>
    </source>
</evidence>
<feature type="compositionally biased region" description="Basic and acidic residues" evidence="10">
    <location>
        <begin position="353"/>
        <end position="368"/>
    </location>
</feature>
<evidence type="ECO:0000313" key="14">
    <source>
        <dbReference type="Proteomes" id="UP000812440"/>
    </source>
</evidence>
<keyword evidence="2" id="KW-0547">Nucleotide-binding</keyword>
<reference evidence="13" key="1">
    <citation type="thesis" date="2020" institute="ProQuest LLC" country="789 East Eisenhower Parkway, Ann Arbor, MI, USA">
        <title>Comparative Genomics and Chromosome Evolution.</title>
        <authorList>
            <person name="Mudd A.B."/>
        </authorList>
    </citation>
    <scope>NUCLEOTIDE SEQUENCE</scope>
    <source>
        <strain evidence="13">Female2</strain>
        <tissue evidence="13">Blood</tissue>
    </source>
</reference>
<organism evidence="13 14">
    <name type="scientific">Hymenochirus boettgeri</name>
    <name type="common">Congo dwarf clawed frog</name>
    <dbReference type="NCBI Taxonomy" id="247094"/>
    <lineage>
        <taxon>Eukaryota</taxon>
        <taxon>Metazoa</taxon>
        <taxon>Chordata</taxon>
        <taxon>Craniata</taxon>
        <taxon>Vertebrata</taxon>
        <taxon>Euteleostomi</taxon>
        <taxon>Amphibia</taxon>
        <taxon>Batrachia</taxon>
        <taxon>Anura</taxon>
        <taxon>Pipoidea</taxon>
        <taxon>Pipidae</taxon>
        <taxon>Pipinae</taxon>
        <taxon>Hymenochirus</taxon>
    </lineage>
</organism>
<dbReference type="GO" id="GO:0005524">
    <property type="term" value="F:ATP binding"/>
    <property type="evidence" value="ECO:0007669"/>
    <property type="project" value="UniProtKB-KW"/>
</dbReference>
<feature type="domain" description="HSA" evidence="12">
    <location>
        <begin position="84"/>
        <end position="156"/>
    </location>
</feature>
<dbReference type="InterPro" id="IPR014001">
    <property type="entry name" value="Helicase_ATP-bd"/>
</dbReference>
<dbReference type="InterPro" id="IPR038718">
    <property type="entry name" value="SNF2-like_sf"/>
</dbReference>
<feature type="compositionally biased region" description="Acidic residues" evidence="10">
    <location>
        <begin position="246"/>
        <end position="263"/>
    </location>
</feature>
<dbReference type="SMART" id="SM00487">
    <property type="entry name" value="DEXDc"/>
    <property type="match status" value="1"/>
</dbReference>
<feature type="region of interest" description="Disordered" evidence="10">
    <location>
        <begin position="218"/>
        <end position="277"/>
    </location>
</feature>
<feature type="compositionally biased region" description="Acidic residues" evidence="10">
    <location>
        <begin position="303"/>
        <end position="313"/>
    </location>
</feature>
<keyword evidence="3" id="KW-0378">Hydrolase</keyword>
<dbReference type="GO" id="GO:0042393">
    <property type="term" value="F:histone binding"/>
    <property type="evidence" value="ECO:0007669"/>
    <property type="project" value="TreeGrafter"/>
</dbReference>
<feature type="compositionally biased region" description="Polar residues" evidence="10">
    <location>
        <begin position="396"/>
        <end position="407"/>
    </location>
</feature>
<dbReference type="Gene3D" id="1.20.120.850">
    <property type="entry name" value="SWI2/SNF2 ATPases, N-terminal domain"/>
    <property type="match status" value="1"/>
</dbReference>
<evidence type="ECO:0000256" key="8">
    <source>
        <dbReference type="ARBA" id="ARBA00023242"/>
    </source>
</evidence>
<feature type="compositionally biased region" description="Basic and acidic residues" evidence="10">
    <location>
        <begin position="264"/>
        <end position="277"/>
    </location>
</feature>
<dbReference type="PANTHER" id="PTHR45685:SF1">
    <property type="entry name" value="HELICASE SRCAP"/>
    <property type="match status" value="1"/>
</dbReference>
<dbReference type="PROSITE" id="PS51192">
    <property type="entry name" value="HELICASE_ATP_BIND_1"/>
    <property type="match status" value="1"/>
</dbReference>
<keyword evidence="5" id="KW-0067">ATP-binding</keyword>
<feature type="region of interest" description="Disordered" evidence="10">
    <location>
        <begin position="387"/>
        <end position="417"/>
    </location>
</feature>
<dbReference type="GO" id="GO:0016887">
    <property type="term" value="F:ATP hydrolysis activity"/>
    <property type="evidence" value="ECO:0007669"/>
    <property type="project" value="TreeGrafter"/>
</dbReference>
<dbReference type="GO" id="GO:0004386">
    <property type="term" value="F:helicase activity"/>
    <property type="evidence" value="ECO:0007669"/>
    <property type="project" value="UniProtKB-KW"/>
</dbReference>
<gene>
    <name evidence="13" type="ORF">GDO86_018871</name>
</gene>
<feature type="compositionally biased region" description="Polar residues" evidence="10">
    <location>
        <begin position="1"/>
        <end position="14"/>
    </location>
</feature>
<dbReference type="InterPro" id="IPR000330">
    <property type="entry name" value="SNF2_N"/>
</dbReference>
<dbReference type="Gene3D" id="3.40.50.10810">
    <property type="entry name" value="Tandem AAA-ATPase domain"/>
    <property type="match status" value="1"/>
</dbReference>
<evidence type="ECO:0000256" key="3">
    <source>
        <dbReference type="ARBA" id="ARBA00022801"/>
    </source>
</evidence>
<feature type="domain" description="Helicase ATP-binding" evidence="11">
    <location>
        <begin position="489"/>
        <end position="654"/>
    </location>
</feature>
<comment type="caution">
    <text evidence="13">The sequence shown here is derived from an EMBL/GenBank/DDBJ whole genome shotgun (WGS) entry which is preliminary data.</text>
</comment>
<feature type="compositionally biased region" description="Low complexity" evidence="10">
    <location>
        <begin position="219"/>
        <end position="233"/>
    </location>
</feature>
<dbReference type="SUPFAM" id="SSF52540">
    <property type="entry name" value="P-loop containing nucleoside triphosphate hydrolases"/>
    <property type="match status" value="2"/>
</dbReference>
<dbReference type="FunFam" id="3.40.50.10810:FF:000005">
    <property type="entry name" value="Photoperiod-independent early flowering 1"/>
    <property type="match status" value="1"/>
</dbReference>
<dbReference type="Proteomes" id="UP000812440">
    <property type="component" value="Unassembled WGS sequence"/>
</dbReference>
<dbReference type="OrthoDB" id="5857104at2759"/>
<keyword evidence="8" id="KW-0539">Nucleus</keyword>
<keyword evidence="6" id="KW-0156">Chromatin regulator</keyword>
<accession>A0A8T2IKR3</accession>
<feature type="coiled-coil region" evidence="9">
    <location>
        <begin position="126"/>
        <end position="153"/>
    </location>
</feature>
<dbReference type="InterPro" id="IPR027417">
    <property type="entry name" value="P-loop_NTPase"/>
</dbReference>
<proteinExistence type="predicted"/>
<name>A0A8T2IKR3_9PIPI</name>
<dbReference type="InterPro" id="IPR050520">
    <property type="entry name" value="INO80/SWR1_helicase"/>
</dbReference>
<protein>
    <recommendedName>
        <fullName evidence="15">Snf2-related CREBBP activator protein</fullName>
    </recommendedName>
</protein>
<evidence type="ECO:0000259" key="12">
    <source>
        <dbReference type="PROSITE" id="PS51204"/>
    </source>
</evidence>
<keyword evidence="14" id="KW-1185">Reference proteome</keyword>
<feature type="region of interest" description="Disordered" evidence="10">
    <location>
        <begin position="891"/>
        <end position="911"/>
    </location>
</feature>
<evidence type="ECO:0000313" key="13">
    <source>
        <dbReference type="EMBL" id="KAG8431408.1"/>
    </source>
</evidence>
<evidence type="ECO:0000256" key="6">
    <source>
        <dbReference type="ARBA" id="ARBA00022853"/>
    </source>
</evidence>
<dbReference type="PROSITE" id="PS51204">
    <property type="entry name" value="HSA"/>
    <property type="match status" value="1"/>
</dbReference>
<keyword evidence="4" id="KW-0347">Helicase</keyword>
<evidence type="ECO:0000256" key="2">
    <source>
        <dbReference type="ARBA" id="ARBA00022741"/>
    </source>
</evidence>
<comment type="subcellular location">
    <subcellularLocation>
        <location evidence="1">Nucleus</location>
    </subcellularLocation>
</comment>
<evidence type="ECO:0000256" key="10">
    <source>
        <dbReference type="SAM" id="MobiDB-lite"/>
    </source>
</evidence>
<keyword evidence="7" id="KW-0238">DNA-binding</keyword>
<evidence type="ECO:0000256" key="9">
    <source>
        <dbReference type="SAM" id="Coils"/>
    </source>
</evidence>
<evidence type="ECO:0000259" key="11">
    <source>
        <dbReference type="PROSITE" id="PS51192"/>
    </source>
</evidence>
<dbReference type="FunFam" id="1.20.120.850:FF:000012">
    <property type="entry name" value="protein PHOTOPERIOD-INDEPENDENT EARLY FLOWERING 1 isoform X3"/>
    <property type="match status" value="1"/>
</dbReference>
<dbReference type="EMBL" id="JAACNH010000212">
    <property type="protein sequence ID" value="KAG8431408.1"/>
    <property type="molecule type" value="Genomic_DNA"/>
</dbReference>
<dbReference type="InterPro" id="IPR014012">
    <property type="entry name" value="HSA_dom"/>
</dbReference>
<evidence type="ECO:0000256" key="7">
    <source>
        <dbReference type="ARBA" id="ARBA00023125"/>
    </source>
</evidence>
<evidence type="ECO:0008006" key="15">
    <source>
        <dbReference type="Google" id="ProtNLM"/>
    </source>
</evidence>
<feature type="region of interest" description="Disordered" evidence="10">
    <location>
        <begin position="289"/>
        <end position="368"/>
    </location>
</feature>
<dbReference type="Pfam" id="PF00176">
    <property type="entry name" value="SNF2-rel_dom"/>
    <property type="match status" value="1"/>
</dbReference>
<dbReference type="GO" id="GO:0006338">
    <property type="term" value="P:chromatin remodeling"/>
    <property type="evidence" value="ECO:0007669"/>
    <property type="project" value="TreeGrafter"/>
</dbReference>
<feature type="compositionally biased region" description="Polar residues" evidence="10">
    <location>
        <begin position="41"/>
        <end position="56"/>
    </location>
</feature>
<dbReference type="PANTHER" id="PTHR45685">
    <property type="entry name" value="HELICASE SRCAP-RELATED"/>
    <property type="match status" value="1"/>
</dbReference>
<dbReference type="GO" id="GO:0003677">
    <property type="term" value="F:DNA binding"/>
    <property type="evidence" value="ECO:0007669"/>
    <property type="project" value="UniProtKB-KW"/>
</dbReference>
<dbReference type="CDD" id="cd18003">
    <property type="entry name" value="DEXQc_SRCAP"/>
    <property type="match status" value="1"/>
</dbReference>
<evidence type="ECO:0000256" key="1">
    <source>
        <dbReference type="ARBA" id="ARBA00004123"/>
    </source>
</evidence>
<dbReference type="Pfam" id="PF07529">
    <property type="entry name" value="HSA"/>
    <property type="match status" value="1"/>
</dbReference>
<dbReference type="SMART" id="SM00573">
    <property type="entry name" value="HSA"/>
    <property type="match status" value="1"/>
</dbReference>
<feature type="compositionally biased region" description="Acidic residues" evidence="10">
    <location>
        <begin position="323"/>
        <end position="352"/>
    </location>
</feature>
<feature type="region of interest" description="Disordered" evidence="10">
    <location>
        <begin position="1"/>
        <end position="61"/>
    </location>
</feature>
<evidence type="ECO:0000256" key="4">
    <source>
        <dbReference type="ARBA" id="ARBA00022806"/>
    </source>
</evidence>
<sequence>MTGSNPVSPGSSAELSPFDLSGEMGDTACGSPSYDGIDGFQQDSSGAQKWDSQSEIAEQAKHEAEIENRIAELRKEGFWTPRRLSKVPEPVRPKVLWDYLCEEMQWLSADFCQERRWKRGVARKVVRMVARHHEELKQKEERARREEQTKLRRIATTIAKEVRQFWSNVEKVVQFKQQSRLEERRKKALDLQLDFIVGQTEKYSDLLSQSLNETLLPVSKSGSSCIGSSQGDSLRTSPAPSVYANDDGDFLPHEEEDDEETIEIEERQDGNDAETQRLEIELLKKESELPLEELLQSLGPDFLELDQDQDTQEPDSAPQSKDYEEEDDEFTANEEEAEDEEETIEAEEELEGQVDHAEELSDLAREGEMSLEELLQKYSLVQTNEENFDLSEESHLSGQSPAGSSHGETSDSESEGVEFLLKPEDGSNTDLLLQDPPEPKKEITDIAATAESLQPKGYTLATTQVKTSVPFLLRGELREYQHIGLEWLVTMYEKKLNGILADEMGLGKTIQTISLLAHLACDKDNWGPHLIIVPTSVILNWEMEFKRWCPSFKILTYYGSQKERKLKRQGWTKFNAFHVCITSYQLVLQDHTAFRRKNWRYLILDEAQNIKNFKSQRWQSLLNFNSQRRLLLTGTPLQNSLMELWSLMHFLMPHVFQSHREFKEWFSNPLTGMIEGSQEYNEGLVRRLHKVLRPFLLRRVKVDVEKQMPKKYEHVIYCRLSKRQRFLYDDFMSQAATKETLASGHFMSVINILMQLRKVCNHPNLFDPRPIHSPFITSTICYSIPSLVLQALHRHPLQHVDMSMFDLVNKEGKVCRYESEVFLPRYKPARALIQEIADSPELPPRPRPLRMRVNRMVQPVPKTDSKNVVVVNNSCPIQKSVDPLPCTTVPSLPSASPPVSQPCSSSVDPSIQNSAGSLPTVAPGTIRPPVLSSQPGINPQQRLILTPDMQARLPSGEVISLSQLASMSGRPLQAPAVSKPLTLQLQGAKLTLSGAQVRQLGMGQPRPLQGNVLHLVSSGGQHHLLSPPAQLALIQALAQQTAPAVPPTSPQVVQGAGATPLGVQTISLQSLPHSLITGANLPVPPTPGTPSGQVPASGVVKIVVRQTARDVPTPAQCPTLASSMHLPPTPVRPFLRVLPGSLTESAGVRGGNGEKAAPMVSTSGLPLAANPLLMVSSSLTSRLPSPVTNPLSPLLNHTMTATAENIGTPGVALRLLATGTSPLQLTNHNHSSPLAHTQSPALSNCPMQNPAMLHSSTCQAVISASTPCPGLRKTSDSETNSTMGIASSDEQFSHTVSNGNMLTPSVVLSSSPVTKEPPDAVVSQTTLLPTLCIPGTSSEPGLCVNPLLNNLSHNATSAPVLSNHAANTPKPPTYNLSLLPAIITNPVSSTSSNCNPVPTRFLTSSVSLLALSSLPSTQNAATPILYSHPNGSPVPPSFLSHVSPGPAQLPMTISPPTTMPPTISAHIPSSLSTTQSNTLPSLVVNTTATLPSVSANSSVNLPTLAASVPTPSSVATAVSVPLPTMVASASGSLPLISASPMSPSLYSLASPASLSIPLAFTNTPLPVLDASASLPVQLPSSPLPVQASSAPLPLQLPSSPLPIQASSVPLPLQLPSAPLPVQAPSAPLPVQAPSAPLCNCYTDIMGRV</sequence>